<name>A0A561BKM7_9ACTN</name>
<evidence type="ECO:0000259" key="1">
    <source>
        <dbReference type="Pfam" id="PF03724"/>
    </source>
</evidence>
<dbReference type="Pfam" id="PF03724">
    <property type="entry name" value="META"/>
    <property type="match status" value="2"/>
</dbReference>
<feature type="domain" description="DUF306" evidence="1">
    <location>
        <begin position="23"/>
        <end position="130"/>
    </location>
</feature>
<dbReference type="InterPro" id="IPR005184">
    <property type="entry name" value="DUF306_Meta_HslJ"/>
</dbReference>
<organism evidence="2 3">
    <name type="scientific">Kribbella amoyensis</name>
    <dbReference type="NCBI Taxonomy" id="996641"/>
    <lineage>
        <taxon>Bacteria</taxon>
        <taxon>Bacillati</taxon>
        <taxon>Actinomycetota</taxon>
        <taxon>Actinomycetes</taxon>
        <taxon>Propionibacteriales</taxon>
        <taxon>Kribbellaceae</taxon>
        <taxon>Kribbella</taxon>
    </lineage>
</organism>
<dbReference type="PANTHER" id="PTHR35535">
    <property type="entry name" value="HEAT SHOCK PROTEIN HSLJ"/>
    <property type="match status" value="1"/>
</dbReference>
<keyword evidence="2" id="KW-0346">Stress response</keyword>
<dbReference type="InterPro" id="IPR053147">
    <property type="entry name" value="Hsp_HslJ-like"/>
</dbReference>
<accession>A0A561BKM7</accession>
<comment type="caution">
    <text evidence="2">The sequence shown here is derived from an EMBL/GenBank/DDBJ whole genome shotgun (WGS) entry which is preliminary data.</text>
</comment>
<dbReference type="Gene3D" id="2.40.128.270">
    <property type="match status" value="2"/>
</dbReference>
<evidence type="ECO:0000313" key="3">
    <source>
        <dbReference type="Proteomes" id="UP000318380"/>
    </source>
</evidence>
<dbReference type="PANTHER" id="PTHR35535:SF2">
    <property type="entry name" value="DUF306 DOMAIN-CONTAINING PROTEIN"/>
    <property type="match status" value="1"/>
</dbReference>
<protein>
    <submittedName>
        <fullName evidence="2">Heat shock protein HslJ</fullName>
    </submittedName>
</protein>
<dbReference type="AlphaFoldDB" id="A0A561BKM7"/>
<gene>
    <name evidence="2" type="ORF">FB561_0494</name>
</gene>
<evidence type="ECO:0000313" key="2">
    <source>
        <dbReference type="EMBL" id="TWD79436.1"/>
    </source>
</evidence>
<proteinExistence type="predicted"/>
<keyword evidence="3" id="KW-1185">Reference proteome</keyword>
<dbReference type="Proteomes" id="UP000318380">
    <property type="component" value="Unassembled WGS sequence"/>
</dbReference>
<sequence>MVVAAVTLVLLAGCGDESSPGSAELRGKTYLSTAVTEDGKPKTLAPNTRIRLQFMDDGRLLADAGCNSMSGKVSTDDGKLAIGDGLAMTDLGCDAPRHAQDTWLSQLLQQDPAWKLEAGRLDVTAAGTTLVLADRETADPDRPLDGTRWTVETLISGETASTPGAENAYLTVNGGRVTGSTGCNDLQGVVARTGDKLTFGEIAITRRACGGQEAALEKAILATVQGEVSFTIEANRLRLRTPSGSGLDLTAPR</sequence>
<feature type="domain" description="DUF306" evidence="1">
    <location>
        <begin position="142"/>
        <end position="244"/>
    </location>
</feature>
<dbReference type="RefSeq" id="WP_238334615.1">
    <property type="nucleotide sequence ID" value="NZ_VIVK01000001.1"/>
</dbReference>
<dbReference type="InterPro" id="IPR038670">
    <property type="entry name" value="HslJ-like_sf"/>
</dbReference>
<dbReference type="EMBL" id="VIVK01000001">
    <property type="protein sequence ID" value="TWD79436.1"/>
    <property type="molecule type" value="Genomic_DNA"/>
</dbReference>
<reference evidence="2 3" key="1">
    <citation type="submission" date="2019-06" db="EMBL/GenBank/DDBJ databases">
        <title>Sequencing the genomes of 1000 actinobacteria strains.</title>
        <authorList>
            <person name="Klenk H.-P."/>
        </authorList>
    </citation>
    <scope>NUCLEOTIDE SEQUENCE [LARGE SCALE GENOMIC DNA]</scope>
    <source>
        <strain evidence="2 3">DSM 24683</strain>
    </source>
</reference>